<organism evidence="1 2">
    <name type="scientific">Rhizodiscina lignyota</name>
    <dbReference type="NCBI Taxonomy" id="1504668"/>
    <lineage>
        <taxon>Eukaryota</taxon>
        <taxon>Fungi</taxon>
        <taxon>Dikarya</taxon>
        <taxon>Ascomycota</taxon>
        <taxon>Pezizomycotina</taxon>
        <taxon>Dothideomycetes</taxon>
        <taxon>Pleosporomycetidae</taxon>
        <taxon>Aulographales</taxon>
        <taxon>Rhizodiscinaceae</taxon>
        <taxon>Rhizodiscina</taxon>
    </lineage>
</organism>
<reference evidence="1" key="1">
    <citation type="journal article" date="2020" name="Stud. Mycol.">
        <title>101 Dothideomycetes genomes: a test case for predicting lifestyles and emergence of pathogens.</title>
        <authorList>
            <person name="Haridas S."/>
            <person name="Albert R."/>
            <person name="Binder M."/>
            <person name="Bloem J."/>
            <person name="Labutti K."/>
            <person name="Salamov A."/>
            <person name="Andreopoulos B."/>
            <person name="Baker S."/>
            <person name="Barry K."/>
            <person name="Bills G."/>
            <person name="Bluhm B."/>
            <person name="Cannon C."/>
            <person name="Castanera R."/>
            <person name="Culley D."/>
            <person name="Daum C."/>
            <person name="Ezra D."/>
            <person name="Gonzalez J."/>
            <person name="Henrissat B."/>
            <person name="Kuo A."/>
            <person name="Liang C."/>
            <person name="Lipzen A."/>
            <person name="Lutzoni F."/>
            <person name="Magnuson J."/>
            <person name="Mondo S."/>
            <person name="Nolan M."/>
            <person name="Ohm R."/>
            <person name="Pangilinan J."/>
            <person name="Park H.-J."/>
            <person name="Ramirez L."/>
            <person name="Alfaro M."/>
            <person name="Sun H."/>
            <person name="Tritt A."/>
            <person name="Yoshinaga Y."/>
            <person name="Zwiers L.-H."/>
            <person name="Turgeon B."/>
            <person name="Goodwin S."/>
            <person name="Spatafora J."/>
            <person name="Crous P."/>
            <person name="Grigoriev I."/>
        </authorList>
    </citation>
    <scope>NUCLEOTIDE SEQUENCE</scope>
    <source>
        <strain evidence="1">CBS 133067</strain>
    </source>
</reference>
<dbReference type="AlphaFoldDB" id="A0A9P4IJA4"/>
<dbReference type="PANTHER" id="PTHR22504">
    <property type="entry name" value="REPRESSOR OF RNA POLYMERASE III TRANSCRIPTION MAF1"/>
    <property type="match status" value="1"/>
</dbReference>
<dbReference type="GO" id="GO:0000994">
    <property type="term" value="F:RNA polymerase III core binding"/>
    <property type="evidence" value="ECO:0007669"/>
    <property type="project" value="TreeGrafter"/>
</dbReference>
<dbReference type="Proteomes" id="UP000799772">
    <property type="component" value="Unassembled WGS sequence"/>
</dbReference>
<dbReference type="InterPro" id="IPR015257">
    <property type="entry name" value="Maf1"/>
</dbReference>
<dbReference type="Gene3D" id="3.40.1000.50">
    <property type="entry name" value="Repressor of RNA polymerase III transcription Maf1"/>
    <property type="match status" value="1"/>
</dbReference>
<dbReference type="InterPro" id="IPR038564">
    <property type="entry name" value="Maf1_sf"/>
</dbReference>
<name>A0A9P4IJA4_9PEZI</name>
<evidence type="ECO:0000313" key="1">
    <source>
        <dbReference type="EMBL" id="KAF2102651.1"/>
    </source>
</evidence>
<dbReference type="GO" id="GO:0016480">
    <property type="term" value="P:negative regulation of transcription by RNA polymerase III"/>
    <property type="evidence" value="ECO:0007669"/>
    <property type="project" value="InterPro"/>
</dbReference>
<feature type="non-terminal residue" evidence="1">
    <location>
        <position position="1"/>
    </location>
</feature>
<accession>A0A9P4IJA4</accession>
<sequence>QFLPISEIEEVSSTLSFETGDCIVLGACELYTTKTTGDEKKLYRNVEKNLEEQHETVLRLSASLSPPDAETFADQLNLSRSSPFGPLSQPSSRRTFAHLIATLNASHPDYDFSHLRPQDFKRVASVRSARDDVDEAIYNLQPKALRLADLMLQRGQVHNAGGGQIWGPHMWDLIDKEMGLKGCTVYTFLPDEDPLTHDDGAVWSLNYFFFSKERKRVCYMYLRGLSALSHSPVNGPSHKRNISEGIDYRGSTASKRAKYWLGESLGYDVDNDDYEVMSPQYLGVFDDDYDEDDDEFLLEKEKSPLRAMSEQLMESMEF</sequence>
<proteinExistence type="predicted"/>
<evidence type="ECO:0000313" key="2">
    <source>
        <dbReference type="Proteomes" id="UP000799772"/>
    </source>
</evidence>
<dbReference type="PIRSF" id="PIRSF037240">
    <property type="entry name" value="RNA_polIII_Trep_MAF1"/>
    <property type="match status" value="1"/>
</dbReference>
<protein>
    <submittedName>
        <fullName evidence="1">Repressor of RNA polymerase III transcription MAF1</fullName>
    </submittedName>
</protein>
<dbReference type="Pfam" id="PF09174">
    <property type="entry name" value="Maf1"/>
    <property type="match status" value="1"/>
</dbReference>
<comment type="caution">
    <text evidence="1">The sequence shown here is derived from an EMBL/GenBank/DDBJ whole genome shotgun (WGS) entry which is preliminary data.</text>
</comment>
<dbReference type="PANTHER" id="PTHR22504:SF0">
    <property type="entry name" value="REPRESSOR OF RNA POLYMERASE III TRANSCRIPTION MAF1 HOMOLOG"/>
    <property type="match status" value="1"/>
</dbReference>
<dbReference type="EMBL" id="ML978122">
    <property type="protein sequence ID" value="KAF2102651.1"/>
    <property type="molecule type" value="Genomic_DNA"/>
</dbReference>
<dbReference type="OrthoDB" id="277029at2759"/>
<gene>
    <name evidence="1" type="ORF">NA57DRAFT_33201</name>
</gene>
<keyword evidence="2" id="KW-1185">Reference proteome</keyword>
<dbReference type="GO" id="GO:0005634">
    <property type="term" value="C:nucleus"/>
    <property type="evidence" value="ECO:0007669"/>
    <property type="project" value="TreeGrafter"/>
</dbReference>
<dbReference type="FunFam" id="3.40.1000.50:FF:000004">
    <property type="entry name" value="Repressor of RNA polymerase III transcription MAF1"/>
    <property type="match status" value="1"/>
</dbReference>